<name>A0A6N2BU97_SOLCI</name>
<dbReference type="EMBL" id="RXGB01001641">
    <property type="protein sequence ID" value="TMW98057.1"/>
    <property type="molecule type" value="Genomic_DNA"/>
</dbReference>
<protein>
    <submittedName>
        <fullName evidence="2">Uncharacterized protein</fullName>
    </submittedName>
</protein>
<dbReference type="AlphaFoldDB" id="A0A6N2BU97"/>
<evidence type="ECO:0000256" key="1">
    <source>
        <dbReference type="SAM" id="MobiDB-lite"/>
    </source>
</evidence>
<gene>
    <name evidence="2" type="ORF">EJD97_004549</name>
</gene>
<evidence type="ECO:0000313" key="2">
    <source>
        <dbReference type="EMBL" id="TMW98057.1"/>
    </source>
</evidence>
<reference evidence="2" key="1">
    <citation type="submission" date="2019-05" db="EMBL/GenBank/DDBJ databases">
        <title>The de novo reference genome and transcriptome assemblies of the wild tomato species Solanum chilense.</title>
        <authorList>
            <person name="Stam R."/>
            <person name="Nosenko T."/>
            <person name="Hoerger A.C."/>
            <person name="Stephan W."/>
            <person name="Seidel M.A."/>
            <person name="Kuhn J.M.M."/>
            <person name="Haberer G."/>
            <person name="Tellier A."/>
        </authorList>
    </citation>
    <scope>NUCLEOTIDE SEQUENCE</scope>
    <source>
        <tissue evidence="2">Mature leaves</tissue>
    </source>
</reference>
<accession>A0A6N2BU97</accession>
<proteinExistence type="predicted"/>
<comment type="caution">
    <text evidence="2">The sequence shown here is derived from an EMBL/GenBank/DDBJ whole genome shotgun (WGS) entry which is preliminary data.</text>
</comment>
<sequence>MNTRRTTARRFEENDVNEMISPQVENVEKVHQGAQVPILGGDKLMAYTQSLEESKLGRIARNLKKSGSSDQGQPRSKKRSQTGDGTSAPKVRFGKACDSQNGKPTCATCGKRHYGECG</sequence>
<organism evidence="2">
    <name type="scientific">Solanum chilense</name>
    <name type="common">Tomato</name>
    <name type="synonym">Lycopersicon chilense</name>
    <dbReference type="NCBI Taxonomy" id="4083"/>
    <lineage>
        <taxon>Eukaryota</taxon>
        <taxon>Viridiplantae</taxon>
        <taxon>Streptophyta</taxon>
        <taxon>Embryophyta</taxon>
        <taxon>Tracheophyta</taxon>
        <taxon>Spermatophyta</taxon>
        <taxon>Magnoliopsida</taxon>
        <taxon>eudicotyledons</taxon>
        <taxon>Gunneridae</taxon>
        <taxon>Pentapetalae</taxon>
        <taxon>asterids</taxon>
        <taxon>lamiids</taxon>
        <taxon>Solanales</taxon>
        <taxon>Solanaceae</taxon>
        <taxon>Solanoideae</taxon>
        <taxon>Solaneae</taxon>
        <taxon>Solanum</taxon>
        <taxon>Solanum subgen. Lycopersicon</taxon>
    </lineage>
</organism>
<feature type="compositionally biased region" description="Polar residues" evidence="1">
    <location>
        <begin position="65"/>
        <end position="74"/>
    </location>
</feature>
<feature type="region of interest" description="Disordered" evidence="1">
    <location>
        <begin position="58"/>
        <end position="105"/>
    </location>
</feature>